<reference evidence="1 2" key="1">
    <citation type="journal article" date="2018" name="J. Biol. Chem.">
        <title>Discovery of the actinoplanic acid pathway in Streptomyces rapamycinicus reveals a genetically conserved synergism with rapamycin.</title>
        <authorList>
            <person name="Mrak P."/>
            <person name="Krastel P."/>
            <person name="Pivk Lukancic P."/>
            <person name="Tao J."/>
            <person name="Pistorius D."/>
            <person name="Moore C.M."/>
        </authorList>
    </citation>
    <scope>NUCLEOTIDE SEQUENCE [LARGE SCALE GENOMIC DNA]</scope>
    <source>
        <strain evidence="1 2">NRRL 5491</strain>
    </source>
</reference>
<dbReference type="STRING" id="1343740.M271_11835"/>
<dbReference type="KEGG" id="src:M271_11835"/>
<accession>A0A0A0NAL7</accession>
<dbReference type="eggNOG" id="COG0458">
    <property type="taxonomic scope" value="Bacteria"/>
</dbReference>
<dbReference type="AlphaFoldDB" id="A0A0A0NAL7"/>
<dbReference type="HOGENOM" id="CLU_2304496_0_0_11"/>
<dbReference type="Proteomes" id="UP000281594">
    <property type="component" value="Unassembled WGS sequence"/>
</dbReference>
<evidence type="ECO:0000313" key="2">
    <source>
        <dbReference type="Proteomes" id="UP000281594"/>
    </source>
</evidence>
<name>A0A0A0NAL7_STRRN</name>
<comment type="caution">
    <text evidence="1">The sequence shown here is derived from an EMBL/GenBank/DDBJ whole genome shotgun (WGS) entry which is preliminary data.</text>
</comment>
<sequence length="100" mass="11484">MAAKWYYRWFADGVVHDAPVDEEIERIEREIPGVRIDVVPEEGQRLSQMEQQDSYSFELAHIFTGGDSEEDLREKYDRCVAALNLLFDAGAPGARREQHG</sequence>
<dbReference type="EMBL" id="QYCY01000002">
    <property type="protein sequence ID" value="RLV73901.1"/>
    <property type="molecule type" value="Genomic_DNA"/>
</dbReference>
<organism evidence="1 2">
    <name type="scientific">Streptomyces rapamycinicus (strain ATCC 29253 / DSM 41530 / NRRL 5491 / AYB-994)</name>
    <name type="common">Streptomyces hygroscopicus (strain ATCC 29253)</name>
    <dbReference type="NCBI Taxonomy" id="1343740"/>
    <lineage>
        <taxon>Bacteria</taxon>
        <taxon>Bacillati</taxon>
        <taxon>Actinomycetota</taxon>
        <taxon>Actinomycetes</taxon>
        <taxon>Kitasatosporales</taxon>
        <taxon>Streptomycetaceae</taxon>
        <taxon>Streptomyces</taxon>
        <taxon>Streptomyces violaceusniger group</taxon>
    </lineage>
</organism>
<evidence type="ECO:0000313" key="1">
    <source>
        <dbReference type="EMBL" id="RLV73901.1"/>
    </source>
</evidence>
<proteinExistence type="predicted"/>
<gene>
    <name evidence="1" type="ORF">D3C57_131785</name>
</gene>
<protein>
    <submittedName>
        <fullName evidence="1">Uncharacterized protein</fullName>
    </submittedName>
</protein>